<gene>
    <name evidence="1" type="ORF">ACFSNC_04800</name>
</gene>
<dbReference type="InterPro" id="IPR036102">
    <property type="entry name" value="OsmC/Ohrsf"/>
</dbReference>
<dbReference type="InterPro" id="IPR015946">
    <property type="entry name" value="KH_dom-like_a/b"/>
</dbReference>
<name>A0ABW4YU68_9HYPH</name>
<evidence type="ECO:0000313" key="2">
    <source>
        <dbReference type="Proteomes" id="UP001597299"/>
    </source>
</evidence>
<dbReference type="RefSeq" id="WP_213352487.1">
    <property type="nucleotide sequence ID" value="NZ_JAHBGB010000023.1"/>
</dbReference>
<protein>
    <submittedName>
        <fullName evidence="1">OsmC family protein</fullName>
        <ecNumber evidence="1">1.11.1.-</ecNumber>
    </submittedName>
</protein>
<keyword evidence="1" id="KW-0575">Peroxidase</keyword>
<dbReference type="Pfam" id="PF02566">
    <property type="entry name" value="OsmC"/>
    <property type="match status" value="1"/>
</dbReference>
<accession>A0ABW4YU68</accession>
<keyword evidence="1" id="KW-0560">Oxidoreductase</keyword>
<organism evidence="1 2">
    <name type="scientific">Ancylobacter oerskovii</name>
    <dbReference type="NCBI Taxonomy" id="459519"/>
    <lineage>
        <taxon>Bacteria</taxon>
        <taxon>Pseudomonadati</taxon>
        <taxon>Pseudomonadota</taxon>
        <taxon>Alphaproteobacteria</taxon>
        <taxon>Hyphomicrobiales</taxon>
        <taxon>Xanthobacteraceae</taxon>
        <taxon>Ancylobacter</taxon>
    </lineage>
</organism>
<dbReference type="InterPro" id="IPR003718">
    <property type="entry name" value="OsmC/Ohr_fam"/>
</dbReference>
<dbReference type="EC" id="1.11.1.-" evidence="1"/>
<proteinExistence type="predicted"/>
<dbReference type="Gene3D" id="3.30.300.20">
    <property type="match status" value="1"/>
</dbReference>
<reference evidence="2" key="1">
    <citation type="journal article" date="2019" name="Int. J. Syst. Evol. Microbiol.">
        <title>The Global Catalogue of Microorganisms (GCM) 10K type strain sequencing project: providing services to taxonomists for standard genome sequencing and annotation.</title>
        <authorList>
            <consortium name="The Broad Institute Genomics Platform"/>
            <consortium name="The Broad Institute Genome Sequencing Center for Infectious Disease"/>
            <person name="Wu L."/>
            <person name="Ma J."/>
        </authorList>
    </citation>
    <scope>NUCLEOTIDE SEQUENCE [LARGE SCALE GENOMIC DNA]</scope>
    <source>
        <strain evidence="2">CCM 7435</strain>
    </source>
</reference>
<dbReference type="Proteomes" id="UP001597299">
    <property type="component" value="Unassembled WGS sequence"/>
</dbReference>
<dbReference type="SUPFAM" id="SSF82784">
    <property type="entry name" value="OsmC-like"/>
    <property type="match status" value="1"/>
</dbReference>
<dbReference type="GO" id="GO:0004601">
    <property type="term" value="F:peroxidase activity"/>
    <property type="evidence" value="ECO:0007669"/>
    <property type="project" value="UniProtKB-KW"/>
</dbReference>
<sequence length="135" mass="13816">MATMTVELRSVPDTRAAMGWAGGHTVTVDRAEGVAGGNGLGFNGGQLLGLAIGGCLCNDLHYAAAQLGIEVTEAAVSVEIDFEGTPLLATAARVKARIAVQPEDADAGLVLRRAWEMSTVSNSLRRGVPVELAGG</sequence>
<comment type="caution">
    <text evidence="1">The sequence shown here is derived from an EMBL/GenBank/DDBJ whole genome shotgun (WGS) entry which is preliminary data.</text>
</comment>
<dbReference type="EMBL" id="JBHUHD010000001">
    <property type="protein sequence ID" value="MFD2139705.1"/>
    <property type="molecule type" value="Genomic_DNA"/>
</dbReference>
<keyword evidence="2" id="KW-1185">Reference proteome</keyword>
<evidence type="ECO:0000313" key="1">
    <source>
        <dbReference type="EMBL" id="MFD2139705.1"/>
    </source>
</evidence>